<dbReference type="Proteomes" id="UP000053941">
    <property type="component" value="Unassembled WGS sequence"/>
</dbReference>
<organism evidence="3 4">
    <name type="scientific">Actinobacteria bacterium BACL2 MAG-120802-bin41</name>
    <dbReference type="NCBI Taxonomy" id="1655568"/>
    <lineage>
        <taxon>Bacteria</taxon>
        <taxon>Bacillati</taxon>
        <taxon>Actinomycetota</taxon>
        <taxon>Actinomycetes</taxon>
        <taxon>Actinomycetes incertae sedis</taxon>
        <taxon>ac1 cluster</taxon>
    </lineage>
</organism>
<dbReference type="InterPro" id="IPR010982">
    <property type="entry name" value="Lambda_DNA-bd_dom_sf"/>
</dbReference>
<dbReference type="InterPro" id="IPR025194">
    <property type="entry name" value="RodZ-like_C"/>
</dbReference>
<feature type="transmembrane region" description="Helical" evidence="1">
    <location>
        <begin position="105"/>
        <end position="126"/>
    </location>
</feature>
<dbReference type="AlphaFoldDB" id="A0A0R2P521"/>
<gene>
    <name evidence="3" type="ORF">ABR60_03505</name>
</gene>
<evidence type="ECO:0000313" key="3">
    <source>
        <dbReference type="EMBL" id="KRO30090.1"/>
    </source>
</evidence>
<dbReference type="InterPro" id="IPR001387">
    <property type="entry name" value="Cro/C1-type_HTH"/>
</dbReference>
<keyword evidence="1" id="KW-0472">Membrane</keyword>
<evidence type="ECO:0000256" key="1">
    <source>
        <dbReference type="SAM" id="Phobius"/>
    </source>
</evidence>
<sequence>MSVGLTLKEMRKSAGFTVEQLAKRSRIPASVIEDLEKDNFSTAGGPTYARGHIKTIARICGVGDSDVLIKFESQTIPLSKSIRDLLNENSVTKQKKERKPISWKWLTGAAAGLFIFALVGTAIISIEDSPEQNSITAPSNNRDENQPSAAIREGVEVRLKAVNGLSWVAVSDSTGTTQFSGRIRQGEERIFTDNQLLYLVIGNAGAISLTVNGEDIGVAGAVGEVLRLEFGPQASNQG</sequence>
<keyword evidence="1" id="KW-0812">Transmembrane</keyword>
<dbReference type="PROSITE" id="PS50943">
    <property type="entry name" value="HTH_CROC1"/>
    <property type="match status" value="1"/>
</dbReference>
<evidence type="ECO:0000259" key="2">
    <source>
        <dbReference type="PROSITE" id="PS50943"/>
    </source>
</evidence>
<evidence type="ECO:0000313" key="4">
    <source>
        <dbReference type="Proteomes" id="UP000053941"/>
    </source>
</evidence>
<protein>
    <recommendedName>
        <fullName evidence="2">HTH cro/C1-type domain-containing protein</fullName>
    </recommendedName>
</protein>
<comment type="caution">
    <text evidence="3">The sequence shown here is derived from an EMBL/GenBank/DDBJ whole genome shotgun (WGS) entry which is preliminary data.</text>
</comment>
<dbReference type="Gene3D" id="1.10.260.40">
    <property type="entry name" value="lambda repressor-like DNA-binding domains"/>
    <property type="match status" value="1"/>
</dbReference>
<name>A0A0R2P521_9ACTN</name>
<reference evidence="3 4" key="1">
    <citation type="submission" date="2015-10" db="EMBL/GenBank/DDBJ databases">
        <title>Metagenome-Assembled Genomes uncover a global brackish microbiome.</title>
        <authorList>
            <person name="Hugerth L.W."/>
            <person name="Larsson J."/>
            <person name="Alneberg J."/>
            <person name="Lindh M.V."/>
            <person name="Legrand C."/>
            <person name="Pinhassi J."/>
            <person name="Andersson A.F."/>
        </authorList>
    </citation>
    <scope>NUCLEOTIDE SEQUENCE [LARGE SCALE GENOMIC DNA]</scope>
    <source>
        <strain evidence="3">BACL2 MAG-120802-bin41</strain>
    </source>
</reference>
<feature type="domain" description="HTH cro/C1-type" evidence="2">
    <location>
        <begin position="7"/>
        <end position="68"/>
    </location>
</feature>
<accession>A0A0R2P521</accession>
<dbReference type="CDD" id="cd00093">
    <property type="entry name" value="HTH_XRE"/>
    <property type="match status" value="1"/>
</dbReference>
<dbReference type="Pfam" id="PF13413">
    <property type="entry name" value="HTH_25"/>
    <property type="match status" value="1"/>
</dbReference>
<dbReference type="SUPFAM" id="SSF47413">
    <property type="entry name" value="lambda repressor-like DNA-binding domains"/>
    <property type="match status" value="1"/>
</dbReference>
<dbReference type="SMART" id="SM00530">
    <property type="entry name" value="HTH_XRE"/>
    <property type="match status" value="1"/>
</dbReference>
<dbReference type="PANTHER" id="PTHR34475">
    <property type="match status" value="1"/>
</dbReference>
<dbReference type="InterPro" id="IPR050400">
    <property type="entry name" value="Bact_Cytoskel_RodZ"/>
</dbReference>
<proteinExistence type="predicted"/>
<dbReference type="PANTHER" id="PTHR34475:SF1">
    <property type="entry name" value="CYTOSKELETON PROTEIN RODZ"/>
    <property type="match status" value="1"/>
</dbReference>
<dbReference type="EMBL" id="LIAS01000158">
    <property type="protein sequence ID" value="KRO30090.1"/>
    <property type="molecule type" value="Genomic_DNA"/>
</dbReference>
<keyword evidence="1" id="KW-1133">Transmembrane helix</keyword>
<dbReference type="Pfam" id="PF13464">
    <property type="entry name" value="RodZ_C"/>
    <property type="match status" value="1"/>
</dbReference>
<dbReference type="GO" id="GO:0003677">
    <property type="term" value="F:DNA binding"/>
    <property type="evidence" value="ECO:0007669"/>
    <property type="project" value="InterPro"/>
</dbReference>